<sequence length="102" mass="10829">MSIVGAAVALFLAGWVGWALHTQTHRDVSVLGNSFTGKIDILNTTHSAGCVQGAHQRVCSDILNEEGQALHVGDTVRAVHQQYKDSAGNGIDMLVIVPKRAP</sequence>
<dbReference type="RefSeq" id="WP_269444186.1">
    <property type="nucleotide sequence ID" value="NZ_CP097463.1"/>
</dbReference>
<name>A0ABY7JYK1_9ACTN</name>
<gene>
    <name evidence="1" type="ORF">M6B22_02460</name>
</gene>
<dbReference type="EMBL" id="CP097463">
    <property type="protein sequence ID" value="WAX57640.1"/>
    <property type="molecule type" value="Genomic_DNA"/>
</dbReference>
<keyword evidence="2" id="KW-1185">Reference proteome</keyword>
<evidence type="ECO:0008006" key="3">
    <source>
        <dbReference type="Google" id="ProtNLM"/>
    </source>
</evidence>
<evidence type="ECO:0000313" key="2">
    <source>
        <dbReference type="Proteomes" id="UP001164693"/>
    </source>
</evidence>
<protein>
    <recommendedName>
        <fullName evidence="3">DUF5666 domain-containing protein</fullName>
    </recommendedName>
</protein>
<organism evidence="1 2">
    <name type="scientific">Jatrophihabitans cynanchi</name>
    <dbReference type="NCBI Taxonomy" id="2944128"/>
    <lineage>
        <taxon>Bacteria</taxon>
        <taxon>Bacillati</taxon>
        <taxon>Actinomycetota</taxon>
        <taxon>Actinomycetes</taxon>
        <taxon>Jatrophihabitantales</taxon>
        <taxon>Jatrophihabitantaceae</taxon>
        <taxon>Jatrophihabitans</taxon>
    </lineage>
</organism>
<evidence type="ECO:0000313" key="1">
    <source>
        <dbReference type="EMBL" id="WAX57640.1"/>
    </source>
</evidence>
<accession>A0ABY7JYK1</accession>
<reference evidence="1" key="1">
    <citation type="submission" date="2022-05" db="EMBL/GenBank/DDBJ databases">
        <title>Jatrophihabitans sp. SB3-54 whole genome sequence.</title>
        <authorList>
            <person name="Suh M.K."/>
            <person name="Eom M.K."/>
            <person name="Kim J.S."/>
            <person name="Kim H.S."/>
            <person name="Do H.E."/>
            <person name="Shin Y.K."/>
            <person name="Lee J.-S."/>
        </authorList>
    </citation>
    <scope>NUCLEOTIDE SEQUENCE</scope>
    <source>
        <strain evidence="1">SB3-54</strain>
    </source>
</reference>
<proteinExistence type="predicted"/>
<dbReference type="Proteomes" id="UP001164693">
    <property type="component" value="Chromosome"/>
</dbReference>